<proteinExistence type="predicted"/>
<sequence>MFWKTVTPPDNNTYKYKKTKGRLNQRSDDLFRIFRYNGGNLNRKGKL</sequence>
<gene>
    <name evidence="1" type="ORF">HMPREF1051_1115</name>
</gene>
<name>I2NXE3_NEISI</name>
<dbReference type="Proteomes" id="UP000004473">
    <property type="component" value="Unassembled WGS sequence"/>
</dbReference>
<accession>I2NXE3</accession>
<evidence type="ECO:0000313" key="2">
    <source>
        <dbReference type="Proteomes" id="UP000004473"/>
    </source>
</evidence>
<dbReference type="PATRIC" id="fig|1095748.3.peg.14"/>
<organism evidence="1 2">
    <name type="scientific">Neisseria sicca VK64</name>
    <dbReference type="NCBI Taxonomy" id="1095748"/>
    <lineage>
        <taxon>Bacteria</taxon>
        <taxon>Pseudomonadati</taxon>
        <taxon>Pseudomonadota</taxon>
        <taxon>Betaproteobacteria</taxon>
        <taxon>Neisseriales</taxon>
        <taxon>Neisseriaceae</taxon>
        <taxon>Neisseria</taxon>
    </lineage>
</organism>
<evidence type="ECO:0000313" key="1">
    <source>
        <dbReference type="EMBL" id="EIG30504.1"/>
    </source>
</evidence>
<protein>
    <submittedName>
        <fullName evidence="1">Uncharacterized protein</fullName>
    </submittedName>
</protein>
<reference evidence="1 2" key="1">
    <citation type="submission" date="2012-04" db="EMBL/GenBank/DDBJ databases">
        <authorList>
            <person name="Harkins D.M."/>
            <person name="Madupu R."/>
            <person name="Durkin A.S."/>
            <person name="Torralba M."/>
            <person name="Methe B."/>
            <person name="Sutton G.G."/>
            <person name="Nelson K.E."/>
        </authorList>
    </citation>
    <scope>NUCLEOTIDE SEQUENCE [LARGE SCALE GENOMIC DNA]</scope>
    <source>
        <strain evidence="1 2">VK64</strain>
    </source>
</reference>
<comment type="caution">
    <text evidence="1">The sequence shown here is derived from an EMBL/GenBank/DDBJ whole genome shotgun (WGS) entry which is preliminary data.</text>
</comment>
<dbReference type="AlphaFoldDB" id="I2NXE3"/>
<dbReference type="EMBL" id="AJMT01000003">
    <property type="protein sequence ID" value="EIG30504.1"/>
    <property type="molecule type" value="Genomic_DNA"/>
</dbReference>